<feature type="transmembrane region" description="Helical" evidence="10">
    <location>
        <begin position="5"/>
        <end position="25"/>
    </location>
</feature>
<evidence type="ECO:0000256" key="7">
    <source>
        <dbReference type="ARBA" id="ARBA00023034"/>
    </source>
</evidence>
<comment type="subcellular location">
    <subcellularLocation>
        <location evidence="1">Golgi apparatus membrane</location>
        <topology evidence="1">Single-pass type II membrane protein</topology>
    </subcellularLocation>
</comment>
<keyword evidence="6 10" id="KW-1133">Transmembrane helix</keyword>
<dbReference type="GO" id="GO:0008146">
    <property type="term" value="F:sulfotransferase activity"/>
    <property type="evidence" value="ECO:0007669"/>
    <property type="project" value="InterPro"/>
</dbReference>
<reference evidence="11 12" key="1">
    <citation type="journal article" date="2018" name="Nat. Ecol. Evol.">
        <title>Genomic signatures of mitonuclear coevolution across populations of Tigriopus californicus.</title>
        <authorList>
            <person name="Barreto F.S."/>
            <person name="Watson E.T."/>
            <person name="Lima T.G."/>
            <person name="Willett C.S."/>
            <person name="Edmands S."/>
            <person name="Li W."/>
            <person name="Burton R.S."/>
        </authorList>
    </citation>
    <scope>NUCLEOTIDE SEQUENCE [LARGE SCALE GENOMIC DNA]</scope>
    <source>
        <strain evidence="11 12">San Diego</strain>
    </source>
</reference>
<dbReference type="EMBL" id="VCGU01000004">
    <property type="protein sequence ID" value="TRY76717.1"/>
    <property type="molecule type" value="Genomic_DNA"/>
</dbReference>
<keyword evidence="5" id="KW-0735">Signal-anchor</keyword>
<evidence type="ECO:0000256" key="9">
    <source>
        <dbReference type="ARBA" id="ARBA00023180"/>
    </source>
</evidence>
<dbReference type="Proteomes" id="UP000318571">
    <property type="component" value="Chromosome 5"/>
</dbReference>
<sequence>MRRPWLRLVFVPISGFLIFLFAWNYTKLPEHQISRDHGIVMDPYINVPDIGSISLPLRTMRELDRKGLEARSIQSEFKRNPNHLVFARVPKTGSSTIAFLMEEIFRRTNVNIMSNPRFRWISTQKDQEFFVKGYFSRPNEKEAFLAHIRFIDFRAFNGTPPIWISQVRDPLERFISRYNYVRRRERPDYQTLLKKRGVLEAEKWRNMSLDYCVSQGLPECYLKPGQEYEPSPITYLCGYDPECSRHGSRWALEKAKANVLEHFSMVCVLEDIQQSLKIMERNVPQLLRDISKQTVPQKNKTPRPTQINETTTEILKSNLALEYDLYEFVKATFFSR</sequence>
<keyword evidence="12" id="KW-1185">Reference proteome</keyword>
<evidence type="ECO:0000256" key="1">
    <source>
        <dbReference type="ARBA" id="ARBA00004323"/>
    </source>
</evidence>
<keyword evidence="4 10" id="KW-0812">Transmembrane</keyword>
<dbReference type="SUPFAM" id="SSF52540">
    <property type="entry name" value="P-loop containing nucleoside triphosphate hydrolases"/>
    <property type="match status" value="1"/>
</dbReference>
<proteinExistence type="inferred from homology"/>
<keyword evidence="9" id="KW-0325">Glycoprotein</keyword>
<keyword evidence="7" id="KW-0333">Golgi apparatus</keyword>
<comment type="caution">
    <text evidence="11">The sequence shown here is derived from an EMBL/GenBank/DDBJ whole genome shotgun (WGS) entry which is preliminary data.</text>
</comment>
<evidence type="ECO:0000256" key="6">
    <source>
        <dbReference type="ARBA" id="ARBA00022989"/>
    </source>
</evidence>
<protein>
    <recommendedName>
        <fullName evidence="13">Sulfotransferase domain-containing protein</fullName>
    </recommendedName>
</protein>
<organism evidence="11 12">
    <name type="scientific">Tigriopus californicus</name>
    <name type="common">Marine copepod</name>
    <dbReference type="NCBI Taxonomy" id="6832"/>
    <lineage>
        <taxon>Eukaryota</taxon>
        <taxon>Metazoa</taxon>
        <taxon>Ecdysozoa</taxon>
        <taxon>Arthropoda</taxon>
        <taxon>Crustacea</taxon>
        <taxon>Multicrustacea</taxon>
        <taxon>Hexanauplia</taxon>
        <taxon>Copepoda</taxon>
        <taxon>Harpacticoida</taxon>
        <taxon>Harpacticidae</taxon>
        <taxon>Tigriopus</taxon>
    </lineage>
</organism>
<dbReference type="Pfam" id="PF03567">
    <property type="entry name" value="Sulfotransfer_2"/>
    <property type="match status" value="1"/>
</dbReference>
<evidence type="ECO:0000256" key="8">
    <source>
        <dbReference type="ARBA" id="ARBA00023136"/>
    </source>
</evidence>
<keyword evidence="3" id="KW-0808">Transferase</keyword>
<evidence type="ECO:0000256" key="2">
    <source>
        <dbReference type="ARBA" id="ARBA00010569"/>
    </source>
</evidence>
<accession>A0A553PGB3</accession>
<evidence type="ECO:0000256" key="3">
    <source>
        <dbReference type="ARBA" id="ARBA00022679"/>
    </source>
</evidence>
<dbReference type="OMA" id="ANWADME"/>
<comment type="similarity">
    <text evidence="2">Belongs to the sulfotransferase 3 family.</text>
</comment>
<dbReference type="InterPro" id="IPR007734">
    <property type="entry name" value="Heparan_SO4_2-O-STrfase"/>
</dbReference>
<evidence type="ECO:0000256" key="4">
    <source>
        <dbReference type="ARBA" id="ARBA00022692"/>
    </source>
</evidence>
<evidence type="ECO:0000313" key="11">
    <source>
        <dbReference type="EMBL" id="TRY76717.1"/>
    </source>
</evidence>
<dbReference type="PANTHER" id="PTHR12129:SF15">
    <property type="entry name" value="URONYL 2-SULFOTRANSFERASE"/>
    <property type="match status" value="1"/>
</dbReference>
<feature type="non-terminal residue" evidence="11">
    <location>
        <position position="336"/>
    </location>
</feature>
<keyword evidence="8 10" id="KW-0472">Membrane</keyword>
<evidence type="ECO:0000256" key="5">
    <source>
        <dbReference type="ARBA" id="ARBA00022968"/>
    </source>
</evidence>
<gene>
    <name evidence="11" type="ORF">TCAL_07928</name>
</gene>
<dbReference type="Gene3D" id="3.40.50.300">
    <property type="entry name" value="P-loop containing nucleotide triphosphate hydrolases"/>
    <property type="match status" value="1"/>
</dbReference>
<dbReference type="InterPro" id="IPR005331">
    <property type="entry name" value="Sulfotransferase"/>
</dbReference>
<evidence type="ECO:0008006" key="13">
    <source>
        <dbReference type="Google" id="ProtNLM"/>
    </source>
</evidence>
<dbReference type="STRING" id="6832.A0A553PGB3"/>
<dbReference type="AlphaFoldDB" id="A0A553PGB3"/>
<name>A0A553PGB3_TIGCA</name>
<dbReference type="PANTHER" id="PTHR12129">
    <property type="entry name" value="HEPARAN SULFATE 2-O-SULFOTRANSFERASE"/>
    <property type="match status" value="1"/>
</dbReference>
<dbReference type="GO" id="GO:0000139">
    <property type="term" value="C:Golgi membrane"/>
    <property type="evidence" value="ECO:0007669"/>
    <property type="project" value="UniProtKB-SubCell"/>
</dbReference>
<evidence type="ECO:0000313" key="12">
    <source>
        <dbReference type="Proteomes" id="UP000318571"/>
    </source>
</evidence>
<dbReference type="InterPro" id="IPR027417">
    <property type="entry name" value="P-loop_NTPase"/>
</dbReference>
<evidence type="ECO:0000256" key="10">
    <source>
        <dbReference type="SAM" id="Phobius"/>
    </source>
</evidence>